<feature type="compositionally biased region" description="Basic and acidic residues" evidence="5">
    <location>
        <begin position="304"/>
        <end position="313"/>
    </location>
</feature>
<dbReference type="Gene3D" id="2.30.29.90">
    <property type="match status" value="1"/>
</dbReference>
<dbReference type="PANTHER" id="PTHR16092">
    <property type="entry name" value="SEC3/SYNTAXIN-RELATED"/>
    <property type="match status" value="1"/>
</dbReference>
<reference evidence="7 8" key="1">
    <citation type="submission" date="2019-06" db="EMBL/GenBank/DDBJ databases">
        <title>Wine fermentation using esterase from Monascus purpureus.</title>
        <authorList>
            <person name="Geng C."/>
            <person name="Zhang Y."/>
        </authorList>
    </citation>
    <scope>NUCLEOTIDE SEQUENCE [LARGE SCALE GENOMIC DNA]</scope>
    <source>
        <strain evidence="7">HQ1</strain>
    </source>
</reference>
<feature type="region of interest" description="Disordered" evidence="5">
    <location>
        <begin position="203"/>
        <end position="529"/>
    </location>
</feature>
<feature type="domain" description="Exocyst complex component Sec3 PIP2-binding N-terminal" evidence="6">
    <location>
        <begin position="81"/>
        <end position="182"/>
    </location>
</feature>
<dbReference type="SMART" id="SM01313">
    <property type="entry name" value="Sec3-PIP2_bind"/>
    <property type="match status" value="1"/>
</dbReference>
<feature type="compositionally biased region" description="Polar residues" evidence="5">
    <location>
        <begin position="393"/>
        <end position="405"/>
    </location>
</feature>
<dbReference type="OrthoDB" id="27109at2759"/>
<comment type="caution">
    <text evidence="7">The sequence shown here is derived from an EMBL/GenBank/DDBJ whole genome shotgun (WGS) entry which is preliminary data.</text>
</comment>
<accession>A0A507R7S5</accession>
<protein>
    <recommendedName>
        <fullName evidence="6">Exocyst complex component Sec3 PIP2-binding N-terminal domain-containing protein</fullName>
    </recommendedName>
</protein>
<dbReference type="Pfam" id="PF09763">
    <property type="entry name" value="Sec3_CC"/>
    <property type="match status" value="1"/>
</dbReference>
<dbReference type="GO" id="GO:0006887">
    <property type="term" value="P:exocytosis"/>
    <property type="evidence" value="ECO:0007669"/>
    <property type="project" value="UniProtKB-KW"/>
</dbReference>
<feature type="compositionally biased region" description="Basic and acidic residues" evidence="5">
    <location>
        <begin position="1"/>
        <end position="15"/>
    </location>
</feature>
<dbReference type="InterPro" id="IPR019160">
    <property type="entry name" value="Sec3_CC"/>
</dbReference>
<dbReference type="Proteomes" id="UP000319663">
    <property type="component" value="Unassembled WGS sequence"/>
</dbReference>
<feature type="compositionally biased region" description="Pro residues" evidence="5">
    <location>
        <begin position="279"/>
        <end position="293"/>
    </location>
</feature>
<dbReference type="EMBL" id="VIFY01000002">
    <property type="protein sequence ID" value="TQB77350.1"/>
    <property type="molecule type" value="Genomic_DNA"/>
</dbReference>
<evidence type="ECO:0000256" key="2">
    <source>
        <dbReference type="ARBA" id="ARBA00022448"/>
    </source>
</evidence>
<dbReference type="PANTHER" id="PTHR16092:SF14">
    <property type="entry name" value="EXOCYST COMPLEX COMPONENT 1 ISOFORM X1"/>
    <property type="match status" value="1"/>
</dbReference>
<gene>
    <name evidence="7" type="ORF">MPDQ_002987</name>
</gene>
<dbReference type="FunFam" id="2.30.29.90:FF:000003">
    <property type="entry name" value="Exocyst complex component Sec3"/>
    <property type="match status" value="1"/>
</dbReference>
<feature type="compositionally biased region" description="Pro residues" evidence="5">
    <location>
        <begin position="494"/>
        <end position="507"/>
    </location>
</feature>
<keyword evidence="4" id="KW-0175">Coiled coil</keyword>
<evidence type="ECO:0000256" key="1">
    <source>
        <dbReference type="ARBA" id="ARBA00006518"/>
    </source>
</evidence>
<keyword evidence="2" id="KW-0813">Transport</keyword>
<feature type="region of interest" description="Disordered" evidence="5">
    <location>
        <begin position="569"/>
        <end position="618"/>
    </location>
</feature>
<dbReference type="Pfam" id="PF20654">
    <property type="entry name" value="Sec3_C-term"/>
    <property type="match status" value="1"/>
</dbReference>
<evidence type="ECO:0000259" key="6">
    <source>
        <dbReference type="SMART" id="SM01313"/>
    </source>
</evidence>
<organism evidence="7 8">
    <name type="scientific">Monascus purpureus</name>
    <name type="common">Red mold</name>
    <name type="synonym">Monascus anka</name>
    <dbReference type="NCBI Taxonomy" id="5098"/>
    <lineage>
        <taxon>Eukaryota</taxon>
        <taxon>Fungi</taxon>
        <taxon>Dikarya</taxon>
        <taxon>Ascomycota</taxon>
        <taxon>Pezizomycotina</taxon>
        <taxon>Eurotiomycetes</taxon>
        <taxon>Eurotiomycetidae</taxon>
        <taxon>Eurotiales</taxon>
        <taxon>Aspergillaceae</taxon>
        <taxon>Monascus</taxon>
    </lineage>
</organism>
<evidence type="ECO:0000256" key="4">
    <source>
        <dbReference type="ARBA" id="ARBA00023054"/>
    </source>
</evidence>
<evidence type="ECO:0000256" key="5">
    <source>
        <dbReference type="SAM" id="MobiDB-lite"/>
    </source>
</evidence>
<dbReference type="Pfam" id="PF15277">
    <property type="entry name" value="Sec3-PIP2_bind"/>
    <property type="match status" value="1"/>
</dbReference>
<dbReference type="InterPro" id="IPR048628">
    <property type="entry name" value="Sec3_C"/>
</dbReference>
<keyword evidence="3" id="KW-0268">Exocytosis</keyword>
<dbReference type="CDD" id="cd13315">
    <property type="entry name" value="PH_Sec3"/>
    <property type="match status" value="1"/>
</dbReference>
<feature type="region of interest" description="Disordered" evidence="5">
    <location>
        <begin position="633"/>
        <end position="671"/>
    </location>
</feature>
<proteinExistence type="inferred from homology"/>
<evidence type="ECO:0000313" key="7">
    <source>
        <dbReference type="EMBL" id="TQB77350.1"/>
    </source>
</evidence>
<comment type="similarity">
    <text evidence="1">Belongs to the SEC3 family.</text>
</comment>
<name>A0A507R7S5_MONPU</name>
<feature type="compositionally biased region" description="Basic and acidic residues" evidence="5">
    <location>
        <begin position="244"/>
        <end position="267"/>
    </location>
</feature>
<keyword evidence="8" id="KW-1185">Reference proteome</keyword>
<feature type="compositionally biased region" description="Low complexity" evidence="5">
    <location>
        <begin position="653"/>
        <end position="662"/>
    </location>
</feature>
<dbReference type="STRING" id="5098.A0A507R7S5"/>
<dbReference type="InterPro" id="IPR028258">
    <property type="entry name" value="Sec3-PIP2_bind"/>
</dbReference>
<feature type="region of interest" description="Disordered" evidence="5">
    <location>
        <begin position="1"/>
        <end position="33"/>
    </location>
</feature>
<dbReference type="GO" id="GO:0005546">
    <property type="term" value="F:phosphatidylinositol-4,5-bisphosphate binding"/>
    <property type="evidence" value="ECO:0007669"/>
    <property type="project" value="TreeGrafter"/>
</dbReference>
<sequence>MPLHGESRRGGDIRDGSFASGGGGHMSRAERFEDEKRRIMRSCFSKMDGDGVAVESYITHVRVTEDAAFPSSPPPPNSPPENKKRRVIMIAVRRTGRVRMHKARENGDGTFSIGKTWVLDDLTAIQAYDAFVPRSQAEQQHKEWASNVGFIVTLGKSYYWQTSTAKEKNFFISSLVRVYKKYTGGKVPTLIGLDDRELQQVTGYGRPGQVDAPQIPPRAPVSQPSRLPHRPQSPSANRMPSQDALRETRRRPPEDPALRFQRSRDQIQRPSTGQSAKAVPPPFGSQQTPPTPPLDTRASPQSRPSERLGENRGPKIPSMPFESKTSNPTGAPGPIQKQRLYGDLGNDSQSSFRSFSSRDGRSVPESRSAVRGQDLAPSSPELQRSKDGLRPSTPGSNSVENQQIVPSPVASLGQKSLNESAEKLSISESLGKSRDGDTLNGSANGDSVILPPALRPGPSKSIIRPVPLPASETPEDVRPSTPNLDKSAAEAPMTSPPASSPSAPPSEPAEEDKDAHRPGLGPMVKKKSGKDIAGAFRKAATAYGAFKPRPGGAGERLLAAAAKAKINTDEPDGITGVVPAPSLRAMNEPRSPFPETPINDKPFHFPSSVKEPPTLEITQAPTEDGAVDAAGVQVNEEAKTTPNGVPDDRSARSRSVSPSASGARRRRREDDTAKYCEALGIDPGILDGRGVDFDDTLTSLGWNGRLDDDKRIEDLEADVRREIGRVEATSWLGNLEQQEGKVDHLARLIDKTIEECEELDGLLTLYSHELNTLHDDVAFIEAQSQGLQVQTANQKLLHNELQNLLNTLSISPSYLQPLREASLSNCDGLKETEAVLSTLYKAMLMIDSDIWQNKKRLVDAAGEHSSVGVYADTEIGQMRAIKEKKEEYRSEARLFLQRLKQFMVVAFKIAEQKMLDAVANSKKDPMKLDSATRNFYRQELWMYNPLMLFAREVSMTEWHGLISLYEQQARRPYQNDFRENNFAWRRAARQHTSDEHEILFTHPEKEKESESIAMAARKLTVRRGKTVKATAPLRLASSETRSGKLEPFEAFAGTLEQTLNMISDEQDFVIQFFHLNSVSNADFPDLVAAATPEDRIRPDFSLKESHDPDRAMAKKVEAVMDELYSFWSTDMENLVDWATKTDPLQAVGILYAIEKAISDFEETNQDFIIHSLQKLHSRLVGIFNRFIDEQIRGIEETKVKVNKRRGVISFMRVFPHFSAAVESMISHSSDDYFDVRLSVNGAYNRINRAMWESLKFIAKEAPGQHSSAATAGGDPEDKEILNYHILIIENMNHYLEEVDIKDNPVLEKWRDRALQDLQEHMKLYLDAVIHRPLGKLLDFIDSTESLLTNVAAPGDVSHRASHSRSVAKKVLASYDAKEVRQGAHLLKKRVEKHFGDADDPALSRNLVVKVLQECEARYEDAYNRTRRIIDTVYEGQLELEWRLEDAIMMLRR</sequence>
<dbReference type="GO" id="GO:0000145">
    <property type="term" value="C:exocyst"/>
    <property type="evidence" value="ECO:0007669"/>
    <property type="project" value="InterPro"/>
</dbReference>
<feature type="region of interest" description="Disordered" evidence="5">
    <location>
        <begin position="65"/>
        <end position="84"/>
    </location>
</feature>
<dbReference type="GO" id="GO:0005886">
    <property type="term" value="C:plasma membrane"/>
    <property type="evidence" value="ECO:0007669"/>
    <property type="project" value="TreeGrafter"/>
</dbReference>
<dbReference type="GO" id="GO:0006893">
    <property type="term" value="P:Golgi to plasma membrane transport"/>
    <property type="evidence" value="ECO:0007669"/>
    <property type="project" value="TreeGrafter"/>
</dbReference>
<evidence type="ECO:0000256" key="3">
    <source>
        <dbReference type="ARBA" id="ARBA00022483"/>
    </source>
</evidence>
<evidence type="ECO:0000313" key="8">
    <source>
        <dbReference type="Proteomes" id="UP000319663"/>
    </source>
</evidence>